<dbReference type="GO" id="GO:0050660">
    <property type="term" value="F:flavin adenine dinucleotide binding"/>
    <property type="evidence" value="ECO:0007669"/>
    <property type="project" value="InterPro"/>
</dbReference>
<keyword evidence="4" id="KW-0274">FAD</keyword>
<organism evidence="7 8">
    <name type="scientific">Pichia californica</name>
    <dbReference type="NCBI Taxonomy" id="460514"/>
    <lineage>
        <taxon>Eukaryota</taxon>
        <taxon>Fungi</taxon>
        <taxon>Dikarya</taxon>
        <taxon>Ascomycota</taxon>
        <taxon>Saccharomycotina</taxon>
        <taxon>Pichiomycetes</taxon>
        <taxon>Pichiales</taxon>
        <taxon>Pichiaceae</taxon>
        <taxon>Pichia</taxon>
    </lineage>
</organism>
<evidence type="ECO:0000313" key="7">
    <source>
        <dbReference type="EMBL" id="KAG0688671.1"/>
    </source>
</evidence>
<comment type="caution">
    <text evidence="7">The sequence shown here is derived from an EMBL/GenBank/DDBJ whole genome shotgun (WGS) entry which is preliminary data.</text>
</comment>
<dbReference type="InterPro" id="IPR045170">
    <property type="entry name" value="MTOX"/>
</dbReference>
<name>A0A9P6WK87_9ASCO</name>
<evidence type="ECO:0000256" key="5">
    <source>
        <dbReference type="ARBA" id="ARBA00023002"/>
    </source>
</evidence>
<proteinExistence type="inferred from homology"/>
<dbReference type="Gene3D" id="3.30.9.10">
    <property type="entry name" value="D-Amino Acid Oxidase, subunit A, domain 2"/>
    <property type="match status" value="1"/>
</dbReference>
<comment type="similarity">
    <text evidence="2">Belongs to the MSOX/MTOX family.</text>
</comment>
<feature type="domain" description="FAD dependent oxidoreductase" evidence="6">
    <location>
        <begin position="7"/>
        <end position="396"/>
    </location>
</feature>
<evidence type="ECO:0000259" key="6">
    <source>
        <dbReference type="Pfam" id="PF01266"/>
    </source>
</evidence>
<dbReference type="GO" id="GO:0008115">
    <property type="term" value="F:sarcosine oxidase activity"/>
    <property type="evidence" value="ECO:0007669"/>
    <property type="project" value="TreeGrafter"/>
</dbReference>
<evidence type="ECO:0000256" key="2">
    <source>
        <dbReference type="ARBA" id="ARBA00010989"/>
    </source>
</evidence>
<gene>
    <name evidence="7" type="ORF">C6P40_000684</name>
</gene>
<keyword evidence="3" id="KW-0285">Flavoprotein</keyword>
<dbReference type="OrthoDB" id="2219495at2759"/>
<dbReference type="PANTHER" id="PTHR10961:SF46">
    <property type="entry name" value="PEROXISOMAL SARCOSINE OXIDASE"/>
    <property type="match status" value="1"/>
</dbReference>
<accession>A0A9P6WK87</accession>
<dbReference type="Pfam" id="PF01266">
    <property type="entry name" value="DAO"/>
    <property type="match status" value="1"/>
</dbReference>
<dbReference type="Gene3D" id="3.50.50.60">
    <property type="entry name" value="FAD/NAD(P)-binding domain"/>
    <property type="match status" value="1"/>
</dbReference>
<dbReference type="GO" id="GO:0004657">
    <property type="term" value="F:proline dehydrogenase activity"/>
    <property type="evidence" value="ECO:0007669"/>
    <property type="project" value="TreeGrafter"/>
</dbReference>
<sequence length="450" mass="51278">MDSYKEVIIIGAGIFGISTAIALAQRYPNSKIHVIDRFEPPVPDATSVDTTRCIRVDYKDPIYFKLACESLKKIKDDPIISKFFHQNGMAFTYDGNHDKWESIFLTGKESAEKANANQLDKMVYLNSSNEVFKSIHGENSIPNCKNCLGRETWWNYGYRNLSNGFIDAELSMKAYYERAKTFNNIKFTFNEVDSLQYYPGTKKFKSVLLKNGKSFSSDLVIIAAGAWSGKLVNLQNICTMSAIEVGWFKLTPEECEKWKNMSITTNLSTGINLFPPYKGETKVLRRSPGYKNTIQIENPNPTESNKITISYPRTTISNPSDWMPEEAENIIRENLKEIMPPLYKRPFDRTKLCWLTQTPSANFLIDYHPECENVLLATGGSAHAWKFVPILGDKIVDFMEGNLDPKLVEMWSWNEKIGLTVDNGSAPRMEGKALEMKNVMRNSTKEKGRF</sequence>
<protein>
    <recommendedName>
        <fullName evidence="6">FAD dependent oxidoreductase domain-containing protein</fullName>
    </recommendedName>
</protein>
<dbReference type="GO" id="GO:0050031">
    <property type="term" value="F:L-pipecolate oxidase activity"/>
    <property type="evidence" value="ECO:0007669"/>
    <property type="project" value="TreeGrafter"/>
</dbReference>
<dbReference type="InterPro" id="IPR006076">
    <property type="entry name" value="FAD-dep_OxRdtase"/>
</dbReference>
<evidence type="ECO:0000256" key="4">
    <source>
        <dbReference type="ARBA" id="ARBA00022827"/>
    </source>
</evidence>
<keyword evidence="5" id="KW-0560">Oxidoreductase</keyword>
<evidence type="ECO:0000256" key="3">
    <source>
        <dbReference type="ARBA" id="ARBA00022630"/>
    </source>
</evidence>
<dbReference type="Proteomes" id="UP000697127">
    <property type="component" value="Unassembled WGS sequence"/>
</dbReference>
<reference evidence="7" key="1">
    <citation type="submission" date="2020-11" db="EMBL/GenBank/DDBJ databases">
        <title>Kefir isolates.</title>
        <authorList>
            <person name="Marcisauskas S."/>
            <person name="Kim Y."/>
            <person name="Blasche S."/>
        </authorList>
    </citation>
    <scope>NUCLEOTIDE SEQUENCE</scope>
    <source>
        <strain evidence="7">Olga-1</strain>
    </source>
</reference>
<dbReference type="AlphaFoldDB" id="A0A9P6WK87"/>
<dbReference type="PANTHER" id="PTHR10961">
    <property type="entry name" value="PEROXISOMAL SARCOSINE OXIDASE"/>
    <property type="match status" value="1"/>
</dbReference>
<keyword evidence="8" id="KW-1185">Reference proteome</keyword>
<evidence type="ECO:0000313" key="8">
    <source>
        <dbReference type="Proteomes" id="UP000697127"/>
    </source>
</evidence>
<evidence type="ECO:0000256" key="1">
    <source>
        <dbReference type="ARBA" id="ARBA00001974"/>
    </source>
</evidence>
<dbReference type="EMBL" id="PUHW01000132">
    <property type="protein sequence ID" value="KAG0688671.1"/>
    <property type="molecule type" value="Genomic_DNA"/>
</dbReference>
<dbReference type="InterPro" id="IPR036188">
    <property type="entry name" value="FAD/NAD-bd_sf"/>
</dbReference>
<comment type="cofactor">
    <cofactor evidence="1">
        <name>FAD</name>
        <dbReference type="ChEBI" id="CHEBI:57692"/>
    </cofactor>
</comment>
<dbReference type="SUPFAM" id="SSF51905">
    <property type="entry name" value="FAD/NAD(P)-binding domain"/>
    <property type="match status" value="1"/>
</dbReference>